<reference evidence="1" key="1">
    <citation type="submission" date="2018-05" db="EMBL/GenBank/DDBJ databases">
        <title>Draft genome of Mucuna pruriens seed.</title>
        <authorList>
            <person name="Nnadi N.E."/>
            <person name="Vos R."/>
            <person name="Hasami M.H."/>
            <person name="Devisetty U.K."/>
            <person name="Aguiy J.C."/>
        </authorList>
    </citation>
    <scope>NUCLEOTIDE SEQUENCE [LARGE SCALE GENOMIC DNA]</scope>
    <source>
        <strain evidence="1">JCA_2017</strain>
    </source>
</reference>
<dbReference type="PANTHER" id="PTHR24559:SF444">
    <property type="entry name" value="REVERSE TRANSCRIPTASE DOMAIN-CONTAINING PROTEIN"/>
    <property type="match status" value="1"/>
</dbReference>
<evidence type="ECO:0008006" key="3">
    <source>
        <dbReference type="Google" id="ProtNLM"/>
    </source>
</evidence>
<dbReference type="InterPro" id="IPR053134">
    <property type="entry name" value="RNA-dir_DNA_polymerase"/>
</dbReference>
<dbReference type="Proteomes" id="UP000257109">
    <property type="component" value="Unassembled WGS sequence"/>
</dbReference>
<gene>
    <name evidence="1" type="ORF">CR513_04948</name>
</gene>
<dbReference type="SUPFAM" id="SSF56672">
    <property type="entry name" value="DNA/RNA polymerases"/>
    <property type="match status" value="1"/>
</dbReference>
<dbReference type="InterPro" id="IPR043128">
    <property type="entry name" value="Rev_trsase/Diguanyl_cyclase"/>
</dbReference>
<evidence type="ECO:0000313" key="1">
    <source>
        <dbReference type="EMBL" id="RDY10523.1"/>
    </source>
</evidence>
<keyword evidence="2" id="KW-1185">Reference proteome</keyword>
<organism evidence="1 2">
    <name type="scientific">Mucuna pruriens</name>
    <name type="common">Velvet bean</name>
    <name type="synonym">Dolichos pruriens</name>
    <dbReference type="NCBI Taxonomy" id="157652"/>
    <lineage>
        <taxon>Eukaryota</taxon>
        <taxon>Viridiplantae</taxon>
        <taxon>Streptophyta</taxon>
        <taxon>Embryophyta</taxon>
        <taxon>Tracheophyta</taxon>
        <taxon>Spermatophyta</taxon>
        <taxon>Magnoliopsida</taxon>
        <taxon>eudicotyledons</taxon>
        <taxon>Gunneridae</taxon>
        <taxon>Pentapetalae</taxon>
        <taxon>rosids</taxon>
        <taxon>fabids</taxon>
        <taxon>Fabales</taxon>
        <taxon>Fabaceae</taxon>
        <taxon>Papilionoideae</taxon>
        <taxon>50 kb inversion clade</taxon>
        <taxon>NPAAA clade</taxon>
        <taxon>indigoferoid/millettioid clade</taxon>
        <taxon>Phaseoleae</taxon>
        <taxon>Mucuna</taxon>
    </lineage>
</organism>
<feature type="non-terminal residue" evidence="1">
    <location>
        <position position="1"/>
    </location>
</feature>
<protein>
    <recommendedName>
        <fullName evidence="3">Reverse transcriptase domain-containing protein</fullName>
    </recommendedName>
</protein>
<dbReference type="CDD" id="cd01647">
    <property type="entry name" value="RT_LTR"/>
    <property type="match status" value="1"/>
</dbReference>
<evidence type="ECO:0000313" key="2">
    <source>
        <dbReference type="Proteomes" id="UP000257109"/>
    </source>
</evidence>
<dbReference type="AlphaFoldDB" id="A0A371I651"/>
<dbReference type="PANTHER" id="PTHR24559">
    <property type="entry name" value="TRANSPOSON TY3-I GAG-POL POLYPROTEIN"/>
    <property type="match status" value="1"/>
</dbReference>
<dbReference type="Gene3D" id="3.30.70.270">
    <property type="match status" value="1"/>
</dbReference>
<dbReference type="EMBL" id="QJKJ01000826">
    <property type="protein sequence ID" value="RDY10523.1"/>
    <property type="molecule type" value="Genomic_DNA"/>
</dbReference>
<dbReference type="InterPro" id="IPR043502">
    <property type="entry name" value="DNA/RNA_pol_sf"/>
</dbReference>
<proteinExistence type="predicted"/>
<accession>A0A371I651</accession>
<comment type="caution">
    <text evidence="1">The sequence shown here is derived from an EMBL/GenBank/DDBJ whole genome shotgun (WGS) entry which is preliminary data.</text>
</comment>
<name>A0A371I651_MUCPR</name>
<dbReference type="OrthoDB" id="779804at2759"/>
<sequence>MHLHGPVWICRYKPYFLYHRFVHIPTGLPSKPEEEKVGGGEEKGVKYPNWLSNMVMIKKPSGKCRMCTNYTNLHKACPKDPYPLPNIDALVDGASGYGLLIFMDAYFGYNQIRMHPSDGSKIVFIMDKGNFCYRRLMDRIFKDHIGNQLEVYVDDMVVKSKAKKRHAES</sequence>